<name>H1YD25_9SPHI</name>
<evidence type="ECO:0000256" key="1">
    <source>
        <dbReference type="SAM" id="SignalP"/>
    </source>
</evidence>
<dbReference type="Proteomes" id="UP000002774">
    <property type="component" value="Chromosome"/>
</dbReference>
<reference evidence="2" key="1">
    <citation type="submission" date="2011-09" db="EMBL/GenBank/DDBJ databases">
        <title>The permanent draft genome of Mucilaginibacter paludis DSM 18603.</title>
        <authorList>
            <consortium name="US DOE Joint Genome Institute (JGI-PGF)"/>
            <person name="Lucas S."/>
            <person name="Han J."/>
            <person name="Lapidus A."/>
            <person name="Bruce D."/>
            <person name="Goodwin L."/>
            <person name="Pitluck S."/>
            <person name="Peters L."/>
            <person name="Kyrpides N."/>
            <person name="Mavromatis K."/>
            <person name="Ivanova N."/>
            <person name="Mikhailova N."/>
            <person name="Held B."/>
            <person name="Detter J.C."/>
            <person name="Tapia R."/>
            <person name="Han C."/>
            <person name="Land M."/>
            <person name="Hauser L."/>
            <person name="Markowitz V."/>
            <person name="Cheng J.-F."/>
            <person name="Hugenholtz P."/>
            <person name="Woyke T."/>
            <person name="Wu D."/>
            <person name="Tindall B."/>
            <person name="Brambilla E."/>
            <person name="Klenk H.-P."/>
            <person name="Eisen J.A."/>
        </authorList>
    </citation>
    <scope>NUCLEOTIDE SEQUENCE [LARGE SCALE GENOMIC DNA]</scope>
    <source>
        <strain evidence="2">DSM 18603</strain>
    </source>
</reference>
<dbReference type="HOGENOM" id="CLU_2437598_0_0_10"/>
<feature type="chain" id="PRO_5003558454" evidence="1">
    <location>
        <begin position="24"/>
        <end position="90"/>
    </location>
</feature>
<keyword evidence="1" id="KW-0732">Signal</keyword>
<protein>
    <submittedName>
        <fullName evidence="2">Secreted beta-lactamase family protein</fullName>
    </submittedName>
</protein>
<evidence type="ECO:0000313" key="3">
    <source>
        <dbReference type="Proteomes" id="UP000002774"/>
    </source>
</evidence>
<organism evidence="2 3">
    <name type="scientific">Mucilaginibacter paludis DSM 18603</name>
    <dbReference type="NCBI Taxonomy" id="714943"/>
    <lineage>
        <taxon>Bacteria</taxon>
        <taxon>Pseudomonadati</taxon>
        <taxon>Bacteroidota</taxon>
        <taxon>Sphingobacteriia</taxon>
        <taxon>Sphingobacteriales</taxon>
        <taxon>Sphingobacteriaceae</taxon>
        <taxon>Mucilaginibacter</taxon>
    </lineage>
</organism>
<dbReference type="EMBL" id="CM001403">
    <property type="protein sequence ID" value="EHQ26082.1"/>
    <property type="molecule type" value="Genomic_DNA"/>
</dbReference>
<feature type="signal peptide" evidence="1">
    <location>
        <begin position="1"/>
        <end position="23"/>
    </location>
</feature>
<evidence type="ECO:0000313" key="2">
    <source>
        <dbReference type="EMBL" id="EHQ26082.1"/>
    </source>
</evidence>
<keyword evidence="3" id="KW-1185">Reference proteome</keyword>
<sequence length="90" mass="10080">MINMKNKTLLTVLILMLAQAAFGQGLVQKRLDSIMQLAHARGVFNGNVMLSQKGKIIYERSFGYADGSKTKLLISAYQFDDRERPFTLPG</sequence>
<proteinExistence type="predicted"/>
<dbReference type="STRING" id="714943.Mucpa_1935"/>
<gene>
    <name evidence="2" type="ORF">Mucpa_1935</name>
</gene>
<accession>H1YD25</accession>
<dbReference type="AlphaFoldDB" id="H1YD25"/>